<sequence length="110" mass="12383">MNGLNVRSSVYDSMWLLLPAVHTPYHRVGGQLEVLVMVDAGRPERVDARRGCHSRRSVGPQGRFDDVEGLPGVSAGGQPLDDRHFDVLQAQIGLRRREQPEYRQRMHVLG</sequence>
<evidence type="ECO:0000313" key="3">
    <source>
        <dbReference type="Proteomes" id="UP001160334"/>
    </source>
</evidence>
<proteinExistence type="predicted"/>
<reference evidence="2 3" key="1">
    <citation type="submission" date="2023-04" db="EMBL/GenBank/DDBJ databases">
        <title>Forest soil microbial communities from Buena Vista Peninsula, Colon Province, Panama.</title>
        <authorList>
            <person name="Bouskill N."/>
        </authorList>
    </citation>
    <scope>NUCLEOTIDE SEQUENCE [LARGE SCALE GENOMIC DNA]</scope>
    <source>
        <strain evidence="2 3">CFH S0262</strain>
    </source>
</reference>
<name>A0ABT6MJ58_9NOCA</name>
<dbReference type="EMBL" id="JARXVC010000017">
    <property type="protein sequence ID" value="MDH6283904.1"/>
    <property type="molecule type" value="Genomic_DNA"/>
</dbReference>
<evidence type="ECO:0000313" key="2">
    <source>
        <dbReference type="EMBL" id="MDH6283904.1"/>
    </source>
</evidence>
<accession>A0ABT6MJ58</accession>
<keyword evidence="3" id="KW-1185">Reference proteome</keyword>
<evidence type="ECO:0000256" key="1">
    <source>
        <dbReference type="SAM" id="MobiDB-lite"/>
    </source>
</evidence>
<gene>
    <name evidence="2" type="ORF">M2280_005155</name>
</gene>
<dbReference type="Proteomes" id="UP001160334">
    <property type="component" value="Unassembled WGS sequence"/>
</dbReference>
<organism evidence="2 3">
    <name type="scientific">Prescottella agglutinans</name>
    <dbReference type="NCBI Taxonomy" id="1644129"/>
    <lineage>
        <taxon>Bacteria</taxon>
        <taxon>Bacillati</taxon>
        <taxon>Actinomycetota</taxon>
        <taxon>Actinomycetes</taxon>
        <taxon>Mycobacteriales</taxon>
        <taxon>Nocardiaceae</taxon>
        <taxon>Prescottella</taxon>
    </lineage>
</organism>
<protein>
    <submittedName>
        <fullName evidence="2">Uncharacterized protein</fullName>
    </submittedName>
</protein>
<feature type="region of interest" description="Disordered" evidence="1">
    <location>
        <begin position="48"/>
        <end position="81"/>
    </location>
</feature>
<comment type="caution">
    <text evidence="2">The sequence shown here is derived from an EMBL/GenBank/DDBJ whole genome shotgun (WGS) entry which is preliminary data.</text>
</comment>